<evidence type="ECO:0000256" key="1">
    <source>
        <dbReference type="SAM" id="Phobius"/>
    </source>
</evidence>
<gene>
    <name evidence="2" type="ORF">MACJ_004172</name>
</gene>
<feature type="transmembrane region" description="Helical" evidence="1">
    <location>
        <begin position="116"/>
        <end position="141"/>
    </location>
</feature>
<evidence type="ECO:0000313" key="2">
    <source>
        <dbReference type="EMBL" id="UVC53091.1"/>
    </source>
</evidence>
<keyword evidence="2" id="KW-0934">Plastid</keyword>
<keyword evidence="2" id="KW-0933">Apicoplast</keyword>
<feature type="transmembrane region" description="Helical" evidence="1">
    <location>
        <begin position="55"/>
        <end position="75"/>
    </location>
</feature>
<geneLocation type="apicoplast" evidence="2"/>
<keyword evidence="1" id="KW-0812">Transmembrane</keyword>
<keyword evidence="1" id="KW-1133">Transmembrane helix</keyword>
<dbReference type="AlphaFoldDB" id="A0A976SK17"/>
<sequence length="164" mass="19825">MINKDKHSIILLKEIDTNKHNYISEINNLTVELIKFVVKLYNENKNNIQILKNKVLFVLEFLKLLLIYLIEKYYYNLDFLYFIKKASVDKNTFNFFITLNKLKEKLSFTKENDKPYVRLMCFYIIMLGFYLLFGPASWFLLKVCTDPQNWFSYHFEQISLTNLL</sequence>
<evidence type="ECO:0000313" key="3">
    <source>
        <dbReference type="Proteomes" id="UP000244803"/>
    </source>
</evidence>
<proteinExistence type="predicted"/>
<dbReference type="EMBL" id="CP102586">
    <property type="protein sequence ID" value="UVC53091.1"/>
    <property type="molecule type" value="Genomic_DNA"/>
</dbReference>
<organism evidence="2 3">
    <name type="scientific">Theileria orientalis</name>
    <dbReference type="NCBI Taxonomy" id="68886"/>
    <lineage>
        <taxon>Eukaryota</taxon>
        <taxon>Sar</taxon>
        <taxon>Alveolata</taxon>
        <taxon>Apicomplexa</taxon>
        <taxon>Aconoidasida</taxon>
        <taxon>Piroplasmida</taxon>
        <taxon>Theileriidae</taxon>
        <taxon>Theileria</taxon>
    </lineage>
</organism>
<protein>
    <submittedName>
        <fullName evidence="2">Uncharacterized protein</fullName>
    </submittedName>
</protein>
<dbReference type="Proteomes" id="UP000244803">
    <property type="component" value="Apicoplast Pltd"/>
</dbReference>
<reference evidence="2" key="1">
    <citation type="submission" date="2022-07" db="EMBL/GenBank/DDBJ databases">
        <title>Chromosomal assemblies of T. orientalis with long-read sequencing.</title>
        <authorList>
            <person name="Yam J."/>
            <person name="Bogema D.R."/>
            <person name="Micallef M.L."/>
            <person name="Djordjevic S."/>
            <person name="Jenkins C."/>
        </authorList>
    </citation>
    <scope>NUCLEOTIDE SEQUENCE</scope>
    <source>
        <strain evidence="2">Fish Creek</strain>
    </source>
</reference>
<name>A0A976SK17_THEOR</name>
<accession>A0A976SK17</accession>
<keyword evidence="1" id="KW-0472">Membrane</keyword>